<reference evidence="1 2" key="1">
    <citation type="submission" date="2019-09" db="EMBL/GenBank/DDBJ databases">
        <authorList>
            <person name="Depoorter E."/>
        </authorList>
    </citation>
    <scope>NUCLEOTIDE SEQUENCE [LARGE SCALE GENOMIC DNA]</scope>
    <source>
        <strain evidence="1">R-18112</strain>
    </source>
</reference>
<dbReference type="AlphaFoldDB" id="A0A6P2VJR2"/>
<sequence>MNKYAIAGAIISGAMLVACGNGKDNAGDGGSAPIGIAEPCGSSSVKSGKSFSITGQGIPILMAPNAEAEKLVNEKASQIMHSTEYMTVDNSTTVTEECTKGDWSRIYVTSPEWLRETHIGWIPTSSLRKPQADAAGRRIFTEADFIFDDVTRPYKTTIIEGVNRIYRENDRCHDIRPDSAYISGSKGTKEEPVFYVTCGAGAAAFNVFFSRTDISGDKKLVAPSNIGHTEAVSQCQEYVRSHATHASTVNFSHVADLRVTDHPNGNTRVTSTFTAKNGYNLELKYNISCLLNSSGLIEANISEAQ</sequence>
<dbReference type="PROSITE" id="PS51257">
    <property type="entry name" value="PROKAR_LIPOPROTEIN"/>
    <property type="match status" value="1"/>
</dbReference>
<proteinExistence type="predicted"/>
<dbReference type="RefSeq" id="WP_175044537.1">
    <property type="nucleotide sequence ID" value="NZ_CABVQI010000009.1"/>
</dbReference>
<organism evidence="1 2">
    <name type="scientific">Burkholderia lata (strain ATCC 17760 / DSM 23089 / LMG 22485 / NCIMB 9086 / R18194 / 383)</name>
    <dbReference type="NCBI Taxonomy" id="482957"/>
    <lineage>
        <taxon>Bacteria</taxon>
        <taxon>Pseudomonadati</taxon>
        <taxon>Pseudomonadota</taxon>
        <taxon>Betaproteobacteria</taxon>
        <taxon>Burkholderiales</taxon>
        <taxon>Burkholderiaceae</taxon>
        <taxon>Burkholderia</taxon>
        <taxon>Burkholderia cepacia complex</taxon>
    </lineage>
</organism>
<evidence type="ECO:0000313" key="2">
    <source>
        <dbReference type="Proteomes" id="UP000494274"/>
    </source>
</evidence>
<evidence type="ECO:0008006" key="3">
    <source>
        <dbReference type="Google" id="ProtNLM"/>
    </source>
</evidence>
<protein>
    <recommendedName>
        <fullName evidence="3">Lipoprotein</fullName>
    </recommendedName>
</protein>
<accession>A0A6P2VJR2</accession>
<dbReference type="Proteomes" id="UP000494274">
    <property type="component" value="Unassembled WGS sequence"/>
</dbReference>
<gene>
    <name evidence="1" type="ORF">BLA18112_03325</name>
</gene>
<dbReference type="EMBL" id="CABVQI010000009">
    <property type="protein sequence ID" value="VWC91084.1"/>
    <property type="molecule type" value="Genomic_DNA"/>
</dbReference>
<evidence type="ECO:0000313" key="1">
    <source>
        <dbReference type="EMBL" id="VWC91084.1"/>
    </source>
</evidence>
<name>A0A6P2VJR2_BURL3</name>